<feature type="transmembrane region" description="Helical" evidence="1">
    <location>
        <begin position="33"/>
        <end position="49"/>
    </location>
</feature>
<name>A0A2M4D863_ANODA</name>
<sequence>MLSGKCTSFASVMLLLLCLPTYLHIAVRRLLRIILQTFFISSFVLVSRLDRKVQQTPSAPWEGKQRPSSIVIEMKETHFLTIFPNVFFSMSATVCAK</sequence>
<reference evidence="2" key="1">
    <citation type="submission" date="2018-01" db="EMBL/GenBank/DDBJ databases">
        <title>An insight into the sialome of Amazonian anophelines.</title>
        <authorList>
            <person name="Ribeiro J.M."/>
            <person name="Scarpassa V."/>
            <person name="Calvo E."/>
        </authorList>
    </citation>
    <scope>NUCLEOTIDE SEQUENCE</scope>
</reference>
<keyword evidence="1" id="KW-0472">Membrane</keyword>
<evidence type="ECO:0000256" key="1">
    <source>
        <dbReference type="SAM" id="Phobius"/>
    </source>
</evidence>
<keyword evidence="1" id="KW-0812">Transmembrane</keyword>
<dbReference type="EMBL" id="GGFL01009585">
    <property type="protein sequence ID" value="MBW73763.1"/>
    <property type="molecule type" value="Transcribed_RNA"/>
</dbReference>
<protein>
    <submittedName>
        <fullName evidence="2">Uncharacterized protein</fullName>
    </submittedName>
</protein>
<proteinExistence type="predicted"/>
<keyword evidence="1" id="KW-1133">Transmembrane helix</keyword>
<dbReference type="AlphaFoldDB" id="A0A2M4D863"/>
<organism evidence="2">
    <name type="scientific">Anopheles darlingi</name>
    <name type="common">Mosquito</name>
    <dbReference type="NCBI Taxonomy" id="43151"/>
    <lineage>
        <taxon>Eukaryota</taxon>
        <taxon>Metazoa</taxon>
        <taxon>Ecdysozoa</taxon>
        <taxon>Arthropoda</taxon>
        <taxon>Hexapoda</taxon>
        <taxon>Insecta</taxon>
        <taxon>Pterygota</taxon>
        <taxon>Neoptera</taxon>
        <taxon>Endopterygota</taxon>
        <taxon>Diptera</taxon>
        <taxon>Nematocera</taxon>
        <taxon>Culicoidea</taxon>
        <taxon>Culicidae</taxon>
        <taxon>Anophelinae</taxon>
        <taxon>Anopheles</taxon>
    </lineage>
</organism>
<evidence type="ECO:0000313" key="2">
    <source>
        <dbReference type="EMBL" id="MBW73763.1"/>
    </source>
</evidence>
<accession>A0A2M4D863</accession>